<dbReference type="EMBL" id="SPPK01000005">
    <property type="protein sequence ID" value="TFU87226.1"/>
    <property type="molecule type" value="Genomic_DNA"/>
</dbReference>
<evidence type="ECO:0000313" key="1">
    <source>
        <dbReference type="EMBL" id="TFU87226.1"/>
    </source>
</evidence>
<name>A0A4Y9IJI8_9BACT</name>
<organism evidence="1 2">
    <name type="scientific">Dysgonomonas mossii</name>
    <dbReference type="NCBI Taxonomy" id="163665"/>
    <lineage>
        <taxon>Bacteria</taxon>
        <taxon>Pseudomonadati</taxon>
        <taxon>Bacteroidota</taxon>
        <taxon>Bacteroidia</taxon>
        <taxon>Bacteroidales</taxon>
        <taxon>Dysgonomonadaceae</taxon>
        <taxon>Dysgonomonas</taxon>
    </lineage>
</organism>
<proteinExistence type="predicted"/>
<sequence length="528" mass="62140">MNTKIKNETFSPHQNIIDGIINRVILKSWNPNCFHSINYFDEIKCFYNNGYKNFEEILKEQLNKYHPASWILEAYIQLQLWSVLFFEGSNDNFITGNEKLAPIGRYGWRYIIDISVQNLSKTSMKNGARPTQKEKDIVFTALAGMCNSSEISNFFHFIGDRLNLNTLIFSPELFRGFPPLSKEDTLFLERIKQTLDIAPNWENYEQFSPLNYVLSQKVDDFLLNHFSITLVEIESIMYWIEQISIKEAMLILVQPREDFICQIGLYSGLSRSKIESFLNLTCFSTNVLRETGERDFLRKSQRHRMYYYLGIIISLDSNFESIYDEETLNRSLIHNSKAHIIISPMSFDEWLKVFQTSLVLGQREDLKQSSEMKNEIASIESYYRIKVFEVEVLKLLEDKKFVGLNLDKLNGKKIECGEIDILAYSEERKELFVIECKALTNVVDYRGLGQLINDHYEQKKYHKKFLRKIKWVNEEIESIKLLFKSRFNVDIPCSIRIVPYFVTSFNSTIGLIEDKYQILTFEEFDKLL</sequence>
<dbReference type="Proteomes" id="UP000298285">
    <property type="component" value="Unassembled WGS sequence"/>
</dbReference>
<accession>A0A4Y9IJI8</accession>
<comment type="caution">
    <text evidence="1">The sequence shown here is derived from an EMBL/GenBank/DDBJ whole genome shotgun (WGS) entry which is preliminary data.</text>
</comment>
<evidence type="ECO:0000313" key="2">
    <source>
        <dbReference type="Proteomes" id="UP000298285"/>
    </source>
</evidence>
<gene>
    <name evidence="1" type="ORF">E4T88_14100</name>
</gene>
<reference evidence="1 2" key="1">
    <citation type="submission" date="2019-03" db="EMBL/GenBank/DDBJ databases">
        <title>Diversity of the mouse oral microbiome.</title>
        <authorList>
            <person name="Joseph S."/>
            <person name="Aduse-Opoku J."/>
            <person name="Curtis M."/>
            <person name="Wade W."/>
            <person name="Hashim A."/>
        </authorList>
    </citation>
    <scope>NUCLEOTIDE SEQUENCE [LARGE SCALE GENOMIC DNA]</scope>
    <source>
        <strain evidence="1 2">P11</strain>
    </source>
</reference>
<dbReference type="AlphaFoldDB" id="A0A4Y9IJI8"/>
<protein>
    <submittedName>
        <fullName evidence="1">Uncharacterized protein</fullName>
    </submittedName>
</protein>
<dbReference type="RefSeq" id="WP_135106514.1">
    <property type="nucleotide sequence ID" value="NZ_JADGKW010000005.1"/>
</dbReference>
<dbReference type="OrthoDB" id="1490926at2"/>